<dbReference type="GO" id="GO:0004222">
    <property type="term" value="F:metalloendopeptidase activity"/>
    <property type="evidence" value="ECO:0007669"/>
    <property type="project" value="InterPro"/>
</dbReference>
<comment type="subcellular location">
    <subcellularLocation>
        <location evidence="1">Endoplasmic reticulum membrane</location>
        <topology evidence="1">Multi-pass membrane protein</topology>
    </subcellularLocation>
</comment>
<proteinExistence type="inferred from homology"/>
<dbReference type="InterPro" id="IPR003675">
    <property type="entry name" value="Rce1/LyrA-like_dom"/>
</dbReference>
<name>A0A1G4ICD6_TRYEQ</name>
<comment type="similarity">
    <text evidence="2">Belongs to the peptidase U48 family.</text>
</comment>
<dbReference type="GO" id="GO:0005789">
    <property type="term" value="C:endoplasmic reticulum membrane"/>
    <property type="evidence" value="ECO:0007669"/>
    <property type="project" value="UniProtKB-SubCell"/>
</dbReference>
<dbReference type="PANTHER" id="PTHR13046">
    <property type="entry name" value="PROTEASE U48 CAAX PRENYL PROTEASE RCE1"/>
    <property type="match status" value="1"/>
</dbReference>
<evidence type="ECO:0000256" key="11">
    <source>
        <dbReference type="SAM" id="Phobius"/>
    </source>
</evidence>
<evidence type="ECO:0000256" key="2">
    <source>
        <dbReference type="ARBA" id="ARBA00006897"/>
    </source>
</evidence>
<feature type="domain" description="CAAX prenyl protease 2/Lysostaphin resistance protein A-like" evidence="12">
    <location>
        <begin position="141"/>
        <end position="260"/>
    </location>
</feature>
<evidence type="ECO:0000256" key="3">
    <source>
        <dbReference type="ARBA" id="ARBA00022670"/>
    </source>
</evidence>
<gene>
    <name evidence="13" type="ORF">TEOVI_000147200</name>
</gene>
<feature type="transmembrane region" description="Helical" evidence="11">
    <location>
        <begin position="277"/>
        <end position="298"/>
    </location>
</feature>
<sequence>MSDVGICTLLCGGFVGTIFLWRKERTFALLCMKDIEKAWECGPEHLDRNDPSTFRRRLISFVGSTAVSWLVLEYLLFKEARDKTSVGPSAVIHFLFCQEGNVLRALHVTVSTALATLALFSGALLEKGIALFQQDADEIFLRDNVICPTGEEIFFRALLLQILLQRRSVTSSIVISSVLFAISHTHHIFPSVAWEYRYIMGNNELQPGKQLVCWRRAAKKLPGLYLCTFACGLLTGYCYVVVGKRNLPSTIVTHALCNFIGPPTFDFLQEKTWLKRLVYGGAYCGGIAGWYIITSTVARRST</sequence>
<accession>A0A1G4ICD6</accession>
<comment type="caution">
    <text evidence="13">The sequence shown here is derived from an EMBL/GenBank/DDBJ whole genome shotgun (WGS) entry which is preliminary data.</text>
</comment>
<feature type="transmembrane region" description="Helical" evidence="11">
    <location>
        <begin position="58"/>
        <end position="77"/>
    </location>
</feature>
<feature type="transmembrane region" description="Helical" evidence="11">
    <location>
        <begin position="224"/>
        <end position="242"/>
    </location>
</feature>
<dbReference type="GeneID" id="92375412"/>
<dbReference type="RefSeq" id="XP_067080793.1">
    <property type="nucleotide sequence ID" value="XM_067224692.1"/>
</dbReference>
<dbReference type="PANTHER" id="PTHR13046:SF0">
    <property type="entry name" value="CAAX PRENYL PROTEASE 2"/>
    <property type="match status" value="1"/>
</dbReference>
<dbReference type="GO" id="GO:0071586">
    <property type="term" value="P:CAAX-box protein processing"/>
    <property type="evidence" value="ECO:0007669"/>
    <property type="project" value="InterPro"/>
</dbReference>
<dbReference type="Pfam" id="PF02517">
    <property type="entry name" value="Rce1-like"/>
    <property type="match status" value="1"/>
</dbReference>
<evidence type="ECO:0000256" key="10">
    <source>
        <dbReference type="ARBA" id="ARBA00049729"/>
    </source>
</evidence>
<dbReference type="EMBL" id="CZPT02001330">
    <property type="protein sequence ID" value="SCU69903.1"/>
    <property type="molecule type" value="Genomic_DNA"/>
</dbReference>
<protein>
    <recommendedName>
        <fullName evidence="10">intramembrane prenyl-peptidase Rce1</fullName>
        <ecNumber evidence="10">3.4.26.1</ecNumber>
    </recommendedName>
</protein>
<keyword evidence="5" id="KW-0378">Hydrolase</keyword>
<reference evidence="13" key="1">
    <citation type="submission" date="2016-09" db="EMBL/GenBank/DDBJ databases">
        <authorList>
            <person name="Hebert L."/>
            <person name="Moumen B."/>
        </authorList>
    </citation>
    <scope>NUCLEOTIDE SEQUENCE [LARGE SCALE GENOMIC DNA]</scope>
    <source>
        <strain evidence="13">OVI</strain>
    </source>
</reference>
<keyword evidence="4 11" id="KW-0812">Transmembrane</keyword>
<evidence type="ECO:0000313" key="13">
    <source>
        <dbReference type="EMBL" id="SCU69903.1"/>
    </source>
</evidence>
<feature type="transmembrane region" description="Helical" evidence="11">
    <location>
        <begin position="105"/>
        <end position="125"/>
    </location>
</feature>
<dbReference type="VEuPathDB" id="TriTrypDB:TEOVI_000147200"/>
<evidence type="ECO:0000256" key="8">
    <source>
        <dbReference type="ARBA" id="ARBA00023136"/>
    </source>
</evidence>
<evidence type="ECO:0000256" key="6">
    <source>
        <dbReference type="ARBA" id="ARBA00022824"/>
    </source>
</evidence>
<evidence type="ECO:0000256" key="1">
    <source>
        <dbReference type="ARBA" id="ARBA00004477"/>
    </source>
</evidence>
<evidence type="ECO:0000256" key="7">
    <source>
        <dbReference type="ARBA" id="ARBA00022989"/>
    </source>
</evidence>
<keyword evidence="3 13" id="KW-0645">Protease</keyword>
<comment type="catalytic activity">
    <reaction evidence="9">
        <text>Hydrolyzes the peptide bond -P2-(S-farnesyl or geranylgeranyl)C-P1'-P2'-P3'-COOH where P1' and P2' are amino acids with aliphatic sidechains and P3' is any C-terminal residue.</text>
        <dbReference type="EC" id="3.4.26.1"/>
    </reaction>
</comment>
<evidence type="ECO:0000256" key="4">
    <source>
        <dbReference type="ARBA" id="ARBA00022692"/>
    </source>
</evidence>
<dbReference type="EC" id="3.4.26.1" evidence="10"/>
<evidence type="ECO:0000256" key="9">
    <source>
        <dbReference type="ARBA" id="ARBA00047280"/>
    </source>
</evidence>
<evidence type="ECO:0000256" key="5">
    <source>
        <dbReference type="ARBA" id="ARBA00022801"/>
    </source>
</evidence>
<evidence type="ECO:0000313" key="14">
    <source>
        <dbReference type="Proteomes" id="UP000195570"/>
    </source>
</evidence>
<evidence type="ECO:0000259" key="12">
    <source>
        <dbReference type="Pfam" id="PF02517"/>
    </source>
</evidence>
<organism evidence="13 14">
    <name type="scientific">Trypanosoma equiperdum</name>
    <dbReference type="NCBI Taxonomy" id="5694"/>
    <lineage>
        <taxon>Eukaryota</taxon>
        <taxon>Discoba</taxon>
        <taxon>Euglenozoa</taxon>
        <taxon>Kinetoplastea</taxon>
        <taxon>Metakinetoplastina</taxon>
        <taxon>Trypanosomatida</taxon>
        <taxon>Trypanosomatidae</taxon>
        <taxon>Trypanosoma</taxon>
    </lineage>
</organism>
<keyword evidence="14" id="KW-1185">Reference proteome</keyword>
<keyword evidence="6" id="KW-0256">Endoplasmic reticulum</keyword>
<dbReference type="InterPro" id="IPR039731">
    <property type="entry name" value="Rce1"/>
</dbReference>
<dbReference type="AlphaFoldDB" id="A0A1G4ICD6"/>
<dbReference type="Proteomes" id="UP000195570">
    <property type="component" value="Unassembled WGS sequence"/>
</dbReference>
<keyword evidence="7 11" id="KW-1133">Transmembrane helix</keyword>
<keyword evidence="8 11" id="KW-0472">Membrane</keyword>